<sequence length="893" mass="104213">MSGRTKRGKDYTRIKEQKIVQKECEITRSDCEEFIRLVKRFGKSFTEKDLADYCRLNNIPISEHTIECMFEEFFLNKKNERESREITADDLISLTSKKTNRCFYVPVVVYIGKCNHIRSYEEGLIKEKEKKKKNEKIERDNLRRQIQRDKKNRERNERMNYVWEDELFGRSKCCNEAMSIDHEGKLTLESTNVKGRNSDSGEGGQIRGSNPEGVQNDELLNGEPRPRETNCQNTEEPHEQVDCPKEVEATEKKKGNQSIHNNDNRNNSEKMKKATPGRKGKSAPGRKSTGAQQEKKTSEIPLTEESKQLPPQEQKANRKIYYDSLMQRVINNIEKKKEKKKKHLTTFNFVTYYKLHELIYISFLVDKYQGYYQGKEESDLIEIYIEERKKIDRSKCNREDAPGETTIKSGEENVQGKIHSTVEDMKKITLEDVVQKYKGDREKEEKKKKKLKKKTHKYIHSKQLANYQFVGKNIKEIMNCVLYNLNIFFNDKLLDVERVMEEYSTVVRNICEDTQTSHGNVCTQVVIPIDADKTQKEILNGKNTLSEEIIQGNQKVSLIGESPPLNERGEATVIINSPTCDSLSRLKNKKKWVPNVEVATFDELSGTGGEVKKEITKGDDNPKCAEGVAGTGGDKDEKEGKAEGGNKNIIRGHKGWRKKRMHTFKRPSGTYHSENDEEVDAVADVQLDNEETASDYNISYENLKYSKEEIKQTNFIYHLTHDINKIETFRRKYFYDFFFMYMVRKLFWNVLCLYYLHWKERLAEDASMRSGSPVDASPYESMKSHPSSPGLDDDNLILYESDVSVNNTKKNKAMLYNTNQKLCYNLDPLFKLIRNEKLLIYLRYDQNKRVKCKNKTEYVYREIWQYLILTNLKKKSEDGAYGPFSEFVLFHQD</sequence>
<dbReference type="VEuPathDB" id="PlasmoDB:PKNH_1336600"/>
<dbReference type="VEuPathDB" id="PlasmoDB:PKA1H_130041700"/>
<evidence type="ECO:0000313" key="2">
    <source>
        <dbReference type="EMBL" id="OTN67704.1"/>
    </source>
</evidence>
<organism evidence="2 3">
    <name type="scientific">Plasmodium knowlesi</name>
    <dbReference type="NCBI Taxonomy" id="5850"/>
    <lineage>
        <taxon>Eukaryota</taxon>
        <taxon>Sar</taxon>
        <taxon>Alveolata</taxon>
        <taxon>Apicomplexa</taxon>
        <taxon>Aconoidasida</taxon>
        <taxon>Haemosporida</taxon>
        <taxon>Plasmodiidae</taxon>
        <taxon>Plasmodium</taxon>
        <taxon>Plasmodium (Plasmodium)</taxon>
    </lineage>
</organism>
<evidence type="ECO:0000256" key="1">
    <source>
        <dbReference type="SAM" id="MobiDB-lite"/>
    </source>
</evidence>
<dbReference type="VEuPathDB" id="PlasmoDB:PKNOH_S05380600"/>
<comment type="caution">
    <text evidence="2">The sequence shown here is derived from an EMBL/GenBank/DDBJ whole genome shotgun (WGS) entry which is preliminary data.</text>
</comment>
<evidence type="ECO:0000313" key="3">
    <source>
        <dbReference type="Proteomes" id="UP000195012"/>
    </source>
</evidence>
<proteinExistence type="predicted"/>
<dbReference type="OrthoDB" id="384377at2759"/>
<feature type="compositionally biased region" description="Basic and acidic residues" evidence="1">
    <location>
        <begin position="135"/>
        <end position="152"/>
    </location>
</feature>
<dbReference type="EMBL" id="NETL01000019">
    <property type="protein sequence ID" value="OTN67704.1"/>
    <property type="molecule type" value="Genomic_DNA"/>
</dbReference>
<feature type="compositionally biased region" description="Basic and acidic residues" evidence="1">
    <location>
        <begin position="612"/>
        <end position="623"/>
    </location>
</feature>
<feature type="compositionally biased region" description="Polar residues" evidence="1">
    <location>
        <begin position="188"/>
        <end position="200"/>
    </location>
</feature>
<dbReference type="AlphaFoldDB" id="A0A1Y3DSV5"/>
<feature type="compositionally biased region" description="Basic and acidic residues" evidence="1">
    <location>
        <begin position="633"/>
        <end position="644"/>
    </location>
</feature>
<dbReference type="Proteomes" id="UP000195012">
    <property type="component" value="Unassembled WGS sequence"/>
</dbReference>
<dbReference type="eggNOG" id="ENOG502QY3N">
    <property type="taxonomic scope" value="Eukaryota"/>
</dbReference>
<name>A0A1Y3DSV5_PLAKN</name>
<accession>A0A1Y3DSV5</accession>
<feature type="compositionally biased region" description="Basic and acidic residues" evidence="1">
    <location>
        <begin position="262"/>
        <end position="272"/>
    </location>
</feature>
<gene>
    <name evidence="2" type="ORF">PKNOH_S05380600</name>
</gene>
<feature type="region of interest" description="Disordered" evidence="1">
    <location>
        <begin position="612"/>
        <end position="649"/>
    </location>
</feature>
<reference evidence="2 3" key="1">
    <citation type="submission" date="2017-05" db="EMBL/GenBank/DDBJ databases">
        <title>PacBio assembly of a Plasmodium knowlesi genome sequence with Hi-C correction and manual annotation of the SICAvar gene family.</title>
        <authorList>
            <person name="Lapp S.A."/>
            <person name="Geraldo J.A."/>
            <person name="Chien J.-T."/>
            <person name="Ay F."/>
            <person name="Pakala S.B."/>
            <person name="Batugedara G."/>
            <person name="Humphrey J.C."/>
            <person name="Debarry J.D."/>
            <person name="Le Roch K.G."/>
            <person name="Galinski M.R."/>
            <person name="Kissinger J.C."/>
        </authorList>
    </citation>
    <scope>NUCLEOTIDE SEQUENCE [LARGE SCALE GENOMIC DNA]</scope>
    <source>
        <strain evidence="3">Malayan Strain Pk1 (A+)</strain>
    </source>
</reference>
<feature type="region of interest" description="Disordered" evidence="1">
    <location>
        <begin position="188"/>
        <end position="315"/>
    </location>
</feature>
<protein>
    <submittedName>
        <fullName evidence="2">Uncharacterized protein</fullName>
    </submittedName>
</protein>
<feature type="compositionally biased region" description="Basic and acidic residues" evidence="1">
    <location>
        <begin position="235"/>
        <end position="254"/>
    </location>
</feature>
<feature type="region of interest" description="Disordered" evidence="1">
    <location>
        <begin position="130"/>
        <end position="152"/>
    </location>
</feature>